<keyword evidence="3" id="KW-0479">Metal-binding</keyword>
<name>A0A9P0LKN8_ACAOB</name>
<protein>
    <recommendedName>
        <fullName evidence="4">Deacetylase sirtuin-type domain-containing protein</fullName>
    </recommendedName>
</protein>
<dbReference type="PANTHER" id="PTHR11085:SF10">
    <property type="entry name" value="NAD-DEPENDENT PROTEIN DEACYLASE SIRTUIN-5, MITOCHONDRIAL-RELATED"/>
    <property type="match status" value="1"/>
</dbReference>
<dbReference type="OrthoDB" id="424302at2759"/>
<dbReference type="Pfam" id="PF02146">
    <property type="entry name" value="SIR2"/>
    <property type="match status" value="1"/>
</dbReference>
<evidence type="ECO:0000256" key="1">
    <source>
        <dbReference type="ARBA" id="ARBA00022679"/>
    </source>
</evidence>
<dbReference type="EMBL" id="CAKOFQ010007261">
    <property type="protein sequence ID" value="CAH1996520.1"/>
    <property type="molecule type" value="Genomic_DNA"/>
</dbReference>
<dbReference type="InterPro" id="IPR026591">
    <property type="entry name" value="Sirtuin_cat_small_dom_sf"/>
</dbReference>
<evidence type="ECO:0000259" key="4">
    <source>
        <dbReference type="PROSITE" id="PS50305"/>
    </source>
</evidence>
<keyword evidence="3" id="KW-0862">Zinc</keyword>
<dbReference type="GO" id="GO:0005759">
    <property type="term" value="C:mitochondrial matrix"/>
    <property type="evidence" value="ECO:0007669"/>
    <property type="project" value="TreeGrafter"/>
</dbReference>
<evidence type="ECO:0000313" key="5">
    <source>
        <dbReference type="EMBL" id="CAH1996520.1"/>
    </source>
</evidence>
<keyword evidence="6" id="KW-1185">Reference proteome</keyword>
<reference evidence="5" key="1">
    <citation type="submission" date="2022-03" db="EMBL/GenBank/DDBJ databases">
        <authorList>
            <person name="Sayadi A."/>
        </authorList>
    </citation>
    <scope>NUCLEOTIDE SEQUENCE</scope>
</reference>
<dbReference type="Proteomes" id="UP001152888">
    <property type="component" value="Unassembled WGS sequence"/>
</dbReference>
<feature type="binding site" evidence="3">
    <location>
        <position position="164"/>
    </location>
    <ligand>
        <name>Zn(2+)</name>
        <dbReference type="ChEBI" id="CHEBI:29105"/>
    </ligand>
</feature>
<evidence type="ECO:0000313" key="6">
    <source>
        <dbReference type="Proteomes" id="UP001152888"/>
    </source>
</evidence>
<dbReference type="AlphaFoldDB" id="A0A9P0LKN8"/>
<comment type="caution">
    <text evidence="5">The sequence shown here is derived from an EMBL/GenBank/DDBJ whole genome shotgun (WGS) entry which is preliminary data.</text>
</comment>
<dbReference type="PANTHER" id="PTHR11085">
    <property type="entry name" value="NAD-DEPENDENT PROTEIN DEACYLASE SIRTUIN-5, MITOCHONDRIAL-RELATED"/>
    <property type="match status" value="1"/>
</dbReference>
<gene>
    <name evidence="5" type="ORF">ACAOBT_LOCUS23251</name>
</gene>
<dbReference type="PROSITE" id="PS50305">
    <property type="entry name" value="SIRTUIN"/>
    <property type="match status" value="1"/>
</dbReference>
<dbReference type="InterPro" id="IPR026590">
    <property type="entry name" value="Ssirtuin_cat_dom"/>
</dbReference>
<dbReference type="InterPro" id="IPR003000">
    <property type="entry name" value="Sirtuin"/>
</dbReference>
<feature type="binding site" evidence="3">
    <location>
        <position position="215"/>
    </location>
    <ligand>
        <name>Zn(2+)</name>
        <dbReference type="ChEBI" id="CHEBI:29105"/>
    </ligand>
</feature>
<evidence type="ECO:0000256" key="2">
    <source>
        <dbReference type="ARBA" id="ARBA00023027"/>
    </source>
</evidence>
<dbReference type="GO" id="GO:0046872">
    <property type="term" value="F:metal ion binding"/>
    <property type="evidence" value="ECO:0007669"/>
    <property type="project" value="UniProtKB-KW"/>
</dbReference>
<keyword evidence="1" id="KW-0808">Transferase</keyword>
<feature type="domain" description="Deacetylase sirtuin-type" evidence="4">
    <location>
        <begin position="28"/>
        <end position="304"/>
    </location>
</feature>
<dbReference type="GO" id="GO:0070403">
    <property type="term" value="F:NAD+ binding"/>
    <property type="evidence" value="ECO:0007669"/>
    <property type="project" value="InterPro"/>
</dbReference>
<dbReference type="SUPFAM" id="SSF52467">
    <property type="entry name" value="DHS-like NAD/FAD-binding domain"/>
    <property type="match status" value="1"/>
</dbReference>
<dbReference type="Gene3D" id="3.30.1600.10">
    <property type="entry name" value="SIR2/SIRT2 'Small Domain"/>
    <property type="match status" value="1"/>
</dbReference>
<dbReference type="InterPro" id="IPR029035">
    <property type="entry name" value="DHS-like_NAD/FAD-binding_dom"/>
</dbReference>
<accession>A0A9P0LKN8</accession>
<sequence length="304" mass="34404">MLINPTMLEQLFCRKYSTDILKFVPKHKPALDRDVDVLKEFIQKSNKIAVLTGAGISTESGIPDYRSEEVGLYARTNHKPVQYMEFLKSAQVRRRYWARNYVGWYTFSQRQPNQVHYSIRNLEHVHNKVSSVITQNVDGLHFKAGSSNVIELHGTAFRVICLQCRAEYDRFYIQDNLRDMNPHMVEVINMIRPDGDVEIPQETVEGFQPPTCESCGGVLKPDIIFFGDNVPTARVEAVKDTVSHSDSLLVLGSSLTVFSSYRIVLQALEEDKNIAIVNIGATRADNAVKIKISARCGDILPKIC</sequence>
<keyword evidence="2" id="KW-0520">NAD</keyword>
<dbReference type="NCBIfam" id="NF003738">
    <property type="entry name" value="PRK05333.1"/>
    <property type="match status" value="1"/>
</dbReference>
<organism evidence="5 6">
    <name type="scientific">Acanthoscelides obtectus</name>
    <name type="common">Bean weevil</name>
    <name type="synonym">Bruchus obtectus</name>
    <dbReference type="NCBI Taxonomy" id="200917"/>
    <lineage>
        <taxon>Eukaryota</taxon>
        <taxon>Metazoa</taxon>
        <taxon>Ecdysozoa</taxon>
        <taxon>Arthropoda</taxon>
        <taxon>Hexapoda</taxon>
        <taxon>Insecta</taxon>
        <taxon>Pterygota</taxon>
        <taxon>Neoptera</taxon>
        <taxon>Endopterygota</taxon>
        <taxon>Coleoptera</taxon>
        <taxon>Polyphaga</taxon>
        <taxon>Cucujiformia</taxon>
        <taxon>Chrysomeloidea</taxon>
        <taxon>Chrysomelidae</taxon>
        <taxon>Bruchinae</taxon>
        <taxon>Bruchini</taxon>
        <taxon>Acanthoscelides</taxon>
    </lineage>
</organism>
<feature type="binding site" evidence="3">
    <location>
        <position position="212"/>
    </location>
    <ligand>
        <name>Zn(2+)</name>
        <dbReference type="ChEBI" id="CHEBI:29105"/>
    </ligand>
</feature>
<dbReference type="GO" id="GO:0017136">
    <property type="term" value="F:histone deacetylase activity, NAD-dependent"/>
    <property type="evidence" value="ECO:0007669"/>
    <property type="project" value="TreeGrafter"/>
</dbReference>
<dbReference type="InterPro" id="IPR050134">
    <property type="entry name" value="NAD-dep_sirtuin_deacylases"/>
</dbReference>
<evidence type="ECO:0000256" key="3">
    <source>
        <dbReference type="PROSITE-ProRule" id="PRU00236"/>
    </source>
</evidence>
<feature type="binding site" evidence="3">
    <location>
        <position position="161"/>
    </location>
    <ligand>
        <name>Zn(2+)</name>
        <dbReference type="ChEBI" id="CHEBI:29105"/>
    </ligand>
</feature>
<dbReference type="Gene3D" id="3.40.50.1220">
    <property type="entry name" value="TPP-binding domain"/>
    <property type="match status" value="1"/>
</dbReference>
<proteinExistence type="predicted"/>
<feature type="active site" description="Proton acceptor" evidence="3">
    <location>
        <position position="153"/>
    </location>
</feature>